<feature type="transmembrane region" description="Helical" evidence="9">
    <location>
        <begin position="518"/>
        <end position="540"/>
    </location>
</feature>
<keyword evidence="5 9" id="KW-0406">Ion transport</keyword>
<keyword evidence="3 9" id="KW-0812">Transmembrane</keyword>
<keyword evidence="8" id="KW-0129">CBS domain</keyword>
<dbReference type="EMBL" id="MCGN01000009">
    <property type="protein sequence ID" value="ORY93360.1"/>
    <property type="molecule type" value="Genomic_DNA"/>
</dbReference>
<dbReference type="Gene3D" id="1.10.3080.10">
    <property type="entry name" value="Clc chloride channel"/>
    <property type="match status" value="2"/>
</dbReference>
<evidence type="ECO:0000256" key="3">
    <source>
        <dbReference type="ARBA" id="ARBA00022692"/>
    </source>
</evidence>
<comment type="subcellular location">
    <subcellularLocation>
        <location evidence="1 9">Membrane</location>
        <topology evidence="1 9">Multi-pass membrane protein</topology>
    </subcellularLocation>
</comment>
<dbReference type="GO" id="GO:0005794">
    <property type="term" value="C:Golgi apparatus"/>
    <property type="evidence" value="ECO:0007669"/>
    <property type="project" value="TreeGrafter"/>
</dbReference>
<evidence type="ECO:0000256" key="4">
    <source>
        <dbReference type="ARBA" id="ARBA00022989"/>
    </source>
</evidence>
<protein>
    <recommendedName>
        <fullName evidence="9">Chloride channel protein</fullName>
    </recommendedName>
</protein>
<evidence type="ECO:0000256" key="2">
    <source>
        <dbReference type="ARBA" id="ARBA00022448"/>
    </source>
</evidence>
<evidence type="ECO:0000256" key="6">
    <source>
        <dbReference type="ARBA" id="ARBA00023136"/>
    </source>
</evidence>
<proteinExistence type="inferred from homology"/>
<feature type="transmembrane region" description="Helical" evidence="9">
    <location>
        <begin position="398"/>
        <end position="418"/>
    </location>
</feature>
<dbReference type="STRING" id="13706.A0A1X2H5X9"/>
<dbReference type="InterPro" id="IPR000644">
    <property type="entry name" value="CBS_dom"/>
</dbReference>
<dbReference type="OrthoDB" id="431497at2759"/>
<feature type="transmembrane region" description="Helical" evidence="9">
    <location>
        <begin position="165"/>
        <end position="187"/>
    </location>
</feature>
<evidence type="ECO:0000256" key="9">
    <source>
        <dbReference type="RuleBase" id="RU361221"/>
    </source>
</evidence>
<dbReference type="GO" id="GO:0005886">
    <property type="term" value="C:plasma membrane"/>
    <property type="evidence" value="ECO:0007669"/>
    <property type="project" value="TreeGrafter"/>
</dbReference>
<dbReference type="PROSITE" id="PS51371">
    <property type="entry name" value="CBS"/>
    <property type="match status" value="1"/>
</dbReference>
<reference evidence="12 13" key="1">
    <citation type="submission" date="2016-07" db="EMBL/GenBank/DDBJ databases">
        <title>Pervasive Adenine N6-methylation of Active Genes in Fungi.</title>
        <authorList>
            <consortium name="DOE Joint Genome Institute"/>
            <person name="Mondo S.J."/>
            <person name="Dannebaum R.O."/>
            <person name="Kuo R.C."/>
            <person name="Labutti K."/>
            <person name="Haridas S."/>
            <person name="Kuo A."/>
            <person name="Salamov A."/>
            <person name="Ahrendt S.R."/>
            <person name="Lipzen A."/>
            <person name="Sullivan W."/>
            <person name="Andreopoulos W.B."/>
            <person name="Clum A."/>
            <person name="Lindquist E."/>
            <person name="Daum C."/>
            <person name="Ramamoorthy G.K."/>
            <person name="Gryganskyi A."/>
            <person name="Culley D."/>
            <person name="Magnuson J.K."/>
            <person name="James T.Y."/>
            <person name="O'Malley M.A."/>
            <person name="Stajich J.E."/>
            <person name="Spatafora J.W."/>
            <person name="Visel A."/>
            <person name="Grigoriev I.V."/>
        </authorList>
    </citation>
    <scope>NUCLEOTIDE SEQUENCE [LARGE SCALE GENOMIC DNA]</scope>
    <source>
        <strain evidence="12 13">NRRL 2496</strain>
    </source>
</reference>
<dbReference type="GO" id="GO:0005247">
    <property type="term" value="F:voltage-gated chloride channel activity"/>
    <property type="evidence" value="ECO:0007669"/>
    <property type="project" value="TreeGrafter"/>
</dbReference>
<gene>
    <name evidence="12" type="ORF">BCR43DRAFT_517598</name>
</gene>
<dbReference type="Pfam" id="PF00654">
    <property type="entry name" value="Voltage_CLC"/>
    <property type="match status" value="1"/>
</dbReference>
<feature type="transmembrane region" description="Helical" evidence="9">
    <location>
        <begin position="430"/>
        <end position="452"/>
    </location>
</feature>
<feature type="transmembrane region" description="Helical" evidence="9">
    <location>
        <begin position="588"/>
        <end position="612"/>
    </location>
</feature>
<dbReference type="InterPro" id="IPR014743">
    <property type="entry name" value="Cl-channel_core"/>
</dbReference>
<dbReference type="PRINTS" id="PR00762">
    <property type="entry name" value="CLCHANNEL"/>
</dbReference>
<dbReference type="OMA" id="TDWVHDT"/>
<name>A0A1X2H5X9_SYNRA</name>
<keyword evidence="4 9" id="KW-1133">Transmembrane helix</keyword>
<evidence type="ECO:0000256" key="10">
    <source>
        <dbReference type="SAM" id="MobiDB-lite"/>
    </source>
</evidence>
<evidence type="ECO:0000313" key="12">
    <source>
        <dbReference type="EMBL" id="ORY93360.1"/>
    </source>
</evidence>
<evidence type="ECO:0000256" key="1">
    <source>
        <dbReference type="ARBA" id="ARBA00004141"/>
    </source>
</evidence>
<sequence>MSAPATFITPHTSTPNAASTHGFKLFNKRHGSYDEDRQGLLKENTGVRVWYESYSTIDWIHDRIKEGVRLRKLRETPGMRGQWAKAKDACQAWILVILTGATVAFIAWFIDVVQEWMSDLKQGYCTTQWRYNRQFCCWDRAEYEACPEWKTWPEVFDSSSESGGYYTAMVMYTLFGLLFSLVAALMVKYSAEKVVTRATSSATMSSSRPTDSKPTTPLISPPDSEPAKAELSQPQPQTKIAYYSAGSGIPEVKVILAGFVIKGFLGIKTLIVKSVGMIFSTSSGLTCGKEGPFVHLACSAANIFCRLFPKFNKNESKRREILSASAAAGVAVAFGAPVGGVLFSLEEVSYYFPIKTMIRSYCCAMVAAMVLKITDPFGTGKIVLFQVHYDKEYHLFEMVPFLICGAFAGFFGTVVTYFNIKYQHLRKSTFIGKYPVVEVLGIMVFTAVISFWNPFSRLSLNEFAANLFSECSSDNDNAGLCANNASEIPRLLYLLLTTLVIKMILTMITFGCRVPGGIFLPGLIVGAVTGRIIGLIMQYLTLTYPTLWPFTACAADLESRGECVIPGVYAIVGAAASLTGVTKTTVSLVVIMFELTYSLTYTVPIMLAVMVAKWVSDAMFVEGIYDLLIDLQLYPYLDARKEYAHVISAQDLLEKNHATIDVEVTTTVDALYEKLDTLGEMGYGEDGGFPLLSSDGQYLEGYIATSELSHGLEQLQRHFDTSPYPMTNEEYREIPCSFRRLQPHQVENSPELLPTGSSLDDEARRPQQPLNDFSVYVDQAPLTINQNASMELLMELFTKLGARYVCLVNSHGRYLGIIHKRTLLAYLKELEEDEH</sequence>
<dbReference type="InParanoid" id="A0A1X2H5X9"/>
<dbReference type="CDD" id="cd03684">
    <property type="entry name" value="ClC_3_like"/>
    <property type="match status" value="1"/>
</dbReference>
<organism evidence="12 13">
    <name type="scientific">Syncephalastrum racemosum</name>
    <name type="common">Filamentous fungus</name>
    <dbReference type="NCBI Taxonomy" id="13706"/>
    <lineage>
        <taxon>Eukaryota</taxon>
        <taxon>Fungi</taxon>
        <taxon>Fungi incertae sedis</taxon>
        <taxon>Mucoromycota</taxon>
        <taxon>Mucoromycotina</taxon>
        <taxon>Mucoromycetes</taxon>
        <taxon>Mucorales</taxon>
        <taxon>Syncephalastraceae</taxon>
        <taxon>Syncephalastrum</taxon>
    </lineage>
</organism>
<evidence type="ECO:0000256" key="8">
    <source>
        <dbReference type="PROSITE-ProRule" id="PRU00703"/>
    </source>
</evidence>
<dbReference type="Pfam" id="PF00571">
    <property type="entry name" value="CBS"/>
    <property type="match status" value="1"/>
</dbReference>
<keyword evidence="7 9" id="KW-0868">Chloride</keyword>
<dbReference type="SUPFAM" id="SSF54631">
    <property type="entry name" value="CBS-domain pair"/>
    <property type="match status" value="1"/>
</dbReference>
<dbReference type="PANTHER" id="PTHR45711">
    <property type="entry name" value="CHLORIDE CHANNEL PROTEIN"/>
    <property type="match status" value="1"/>
</dbReference>
<comment type="caution">
    <text evidence="9">Lacks conserved residue(s) required for the propagation of feature annotation.</text>
</comment>
<feature type="domain" description="CBS" evidence="11">
    <location>
        <begin position="777"/>
        <end position="834"/>
    </location>
</feature>
<evidence type="ECO:0000259" key="11">
    <source>
        <dbReference type="PROSITE" id="PS51371"/>
    </source>
</evidence>
<keyword evidence="13" id="KW-1185">Reference proteome</keyword>
<feature type="transmembrane region" description="Helical" evidence="9">
    <location>
        <begin position="321"/>
        <end position="343"/>
    </location>
</feature>
<dbReference type="PANTHER" id="PTHR45711:SF6">
    <property type="entry name" value="CHLORIDE CHANNEL PROTEIN"/>
    <property type="match status" value="1"/>
</dbReference>
<dbReference type="InterPro" id="IPR046342">
    <property type="entry name" value="CBS_dom_sf"/>
</dbReference>
<feature type="region of interest" description="Disordered" evidence="10">
    <location>
        <begin position="202"/>
        <end position="233"/>
    </location>
</feature>
<comment type="similarity">
    <text evidence="9">Belongs to the chloride channel (TC 2.A.49) family.</text>
</comment>
<feature type="transmembrane region" description="Helical" evidence="9">
    <location>
        <begin position="491"/>
        <end position="511"/>
    </location>
</feature>
<dbReference type="GO" id="GO:0005769">
    <property type="term" value="C:early endosome"/>
    <property type="evidence" value="ECO:0007669"/>
    <property type="project" value="TreeGrafter"/>
</dbReference>
<keyword evidence="6 9" id="KW-0472">Membrane</keyword>
<dbReference type="InterPro" id="IPR001807">
    <property type="entry name" value="ClC"/>
</dbReference>
<dbReference type="SUPFAM" id="SSF81340">
    <property type="entry name" value="Clc chloride channel"/>
    <property type="match status" value="1"/>
</dbReference>
<accession>A0A1X2H5X9</accession>
<dbReference type="Gene3D" id="3.90.1280.20">
    <property type="match status" value="1"/>
</dbReference>
<comment type="caution">
    <text evidence="12">The sequence shown here is derived from an EMBL/GenBank/DDBJ whole genome shotgun (WGS) entry which is preliminary data.</text>
</comment>
<feature type="transmembrane region" description="Helical" evidence="9">
    <location>
        <begin position="89"/>
        <end position="110"/>
    </location>
</feature>
<keyword evidence="2 9" id="KW-0813">Transport</keyword>
<evidence type="ECO:0000256" key="7">
    <source>
        <dbReference type="ARBA" id="ARBA00023214"/>
    </source>
</evidence>
<dbReference type="Proteomes" id="UP000242180">
    <property type="component" value="Unassembled WGS sequence"/>
</dbReference>
<evidence type="ECO:0000313" key="13">
    <source>
        <dbReference type="Proteomes" id="UP000242180"/>
    </source>
</evidence>
<dbReference type="AlphaFoldDB" id="A0A1X2H5X9"/>
<evidence type="ECO:0000256" key="5">
    <source>
        <dbReference type="ARBA" id="ARBA00023065"/>
    </source>
</evidence>